<reference evidence="5 6" key="1">
    <citation type="submission" date="2023-10" db="EMBL/GenBank/DDBJ databases">
        <title>Genomes of two closely related lineages of the louse Polyplax serrata with different host specificities.</title>
        <authorList>
            <person name="Martinu J."/>
            <person name="Tarabai H."/>
            <person name="Stefka J."/>
            <person name="Hypsa V."/>
        </authorList>
    </citation>
    <scope>NUCLEOTIDE SEQUENCE [LARGE SCALE GENOMIC DNA]</scope>
    <source>
        <strain evidence="5">HR10_N</strain>
    </source>
</reference>
<evidence type="ECO:0000256" key="1">
    <source>
        <dbReference type="ARBA" id="ARBA00022737"/>
    </source>
</evidence>
<dbReference type="PANTHER" id="PTHR24198">
    <property type="entry name" value="ANKYRIN REPEAT AND PROTEIN KINASE DOMAIN-CONTAINING PROTEIN"/>
    <property type="match status" value="1"/>
</dbReference>
<dbReference type="Proteomes" id="UP001372834">
    <property type="component" value="Unassembled WGS sequence"/>
</dbReference>
<organism evidence="5 6">
    <name type="scientific">Polyplax serrata</name>
    <name type="common">Common mouse louse</name>
    <dbReference type="NCBI Taxonomy" id="468196"/>
    <lineage>
        <taxon>Eukaryota</taxon>
        <taxon>Metazoa</taxon>
        <taxon>Ecdysozoa</taxon>
        <taxon>Arthropoda</taxon>
        <taxon>Hexapoda</taxon>
        <taxon>Insecta</taxon>
        <taxon>Pterygota</taxon>
        <taxon>Neoptera</taxon>
        <taxon>Paraneoptera</taxon>
        <taxon>Psocodea</taxon>
        <taxon>Troctomorpha</taxon>
        <taxon>Phthiraptera</taxon>
        <taxon>Anoplura</taxon>
        <taxon>Polyplacidae</taxon>
        <taxon>Polyplax</taxon>
    </lineage>
</organism>
<feature type="repeat" description="ANK" evidence="3">
    <location>
        <begin position="235"/>
        <end position="267"/>
    </location>
</feature>
<dbReference type="InterPro" id="IPR002110">
    <property type="entry name" value="Ankyrin_rpt"/>
</dbReference>
<dbReference type="SMART" id="SM00248">
    <property type="entry name" value="ANK"/>
    <property type="match status" value="7"/>
</dbReference>
<dbReference type="SUPFAM" id="SSF48403">
    <property type="entry name" value="Ankyrin repeat"/>
    <property type="match status" value="1"/>
</dbReference>
<feature type="repeat" description="ANK" evidence="3">
    <location>
        <begin position="202"/>
        <end position="234"/>
    </location>
</feature>
<evidence type="ECO:0000313" key="5">
    <source>
        <dbReference type="EMBL" id="KAK6629895.1"/>
    </source>
</evidence>
<dbReference type="Pfam" id="PF12796">
    <property type="entry name" value="Ank_2"/>
    <property type="match status" value="2"/>
</dbReference>
<feature type="region of interest" description="Disordered" evidence="4">
    <location>
        <begin position="1"/>
        <end position="32"/>
    </location>
</feature>
<evidence type="ECO:0000256" key="2">
    <source>
        <dbReference type="ARBA" id="ARBA00023043"/>
    </source>
</evidence>
<keyword evidence="2 3" id="KW-0040">ANK repeat</keyword>
<dbReference type="PROSITE" id="PS50297">
    <property type="entry name" value="ANK_REP_REGION"/>
    <property type="match status" value="3"/>
</dbReference>
<evidence type="ECO:0000256" key="4">
    <source>
        <dbReference type="SAM" id="MobiDB-lite"/>
    </source>
</evidence>
<dbReference type="AlphaFoldDB" id="A0AAN8NX88"/>
<gene>
    <name evidence="5" type="ORF">RUM43_003716</name>
</gene>
<dbReference type="InterPro" id="IPR036770">
    <property type="entry name" value="Ankyrin_rpt-contain_sf"/>
</dbReference>
<evidence type="ECO:0000313" key="6">
    <source>
        <dbReference type="Proteomes" id="UP001372834"/>
    </source>
</evidence>
<dbReference type="PANTHER" id="PTHR24198:SF165">
    <property type="entry name" value="ANKYRIN REPEAT-CONTAINING PROTEIN-RELATED"/>
    <property type="match status" value="1"/>
</dbReference>
<dbReference type="EMBL" id="JAWJWE010000036">
    <property type="protein sequence ID" value="KAK6629895.1"/>
    <property type="molecule type" value="Genomic_DNA"/>
</dbReference>
<keyword evidence="1" id="KW-0677">Repeat</keyword>
<feature type="compositionally biased region" description="Basic and acidic residues" evidence="4">
    <location>
        <begin position="1"/>
        <end position="24"/>
    </location>
</feature>
<feature type="repeat" description="ANK" evidence="3">
    <location>
        <begin position="337"/>
        <end position="369"/>
    </location>
</feature>
<sequence>MSDEPSEKNAEEKEQENGSEERSSDAAMSEPSFNQLKLTETLQKKLRFQLPEINLSETSSESAHSINMLEKNPTEMILKNLFVMAPMRHHEPRGPLAAPCQDQEESSISNGTVPVSTTTSSFQLLEVGMLSPVPSDEDLNLLSATYSRKLRKMMEAIENGANVNTIRDGQSPLLLATDIADERLVRFLLSVPNINLDIQNLYGLTPLAIAVKHCSDEIVRLLLNYNADVNVMDNMGRTPLHEALFQQRPNIVKLLLAFGADCDITDVFGERPMYTACVKKPNVECLNLLLNFGATPEYTNIFGMTLLSRAILNFTEFEIIKTLVRNGASVNTVDVNTGKAPLHYAALINDVRITKFLLAQGASTSTKTFHGFTPYEEAIFHKSSEVAECLFLTTQNASIKRLNSVRHMHFAA</sequence>
<proteinExistence type="predicted"/>
<protein>
    <submittedName>
        <fullName evidence="5">Uncharacterized protein</fullName>
    </submittedName>
</protein>
<evidence type="ECO:0000256" key="3">
    <source>
        <dbReference type="PROSITE-ProRule" id="PRU00023"/>
    </source>
</evidence>
<accession>A0AAN8NX88</accession>
<dbReference type="Gene3D" id="1.25.40.20">
    <property type="entry name" value="Ankyrin repeat-containing domain"/>
    <property type="match status" value="2"/>
</dbReference>
<comment type="caution">
    <text evidence="5">The sequence shown here is derived from an EMBL/GenBank/DDBJ whole genome shotgun (WGS) entry which is preliminary data.</text>
</comment>
<feature type="region of interest" description="Disordered" evidence="4">
    <location>
        <begin position="92"/>
        <end position="114"/>
    </location>
</feature>
<dbReference type="PROSITE" id="PS50088">
    <property type="entry name" value="ANK_REPEAT"/>
    <property type="match status" value="3"/>
</dbReference>
<name>A0AAN8NX88_POLSC</name>